<reference evidence="1" key="2">
    <citation type="submission" date="2022-01" db="EMBL/GenBank/DDBJ databases">
        <authorList>
            <person name="Yamashiro T."/>
            <person name="Shiraishi A."/>
            <person name="Satake H."/>
            <person name="Nakayama K."/>
        </authorList>
    </citation>
    <scope>NUCLEOTIDE SEQUENCE</scope>
</reference>
<dbReference type="Proteomes" id="UP001151760">
    <property type="component" value="Unassembled WGS sequence"/>
</dbReference>
<evidence type="ECO:0000313" key="1">
    <source>
        <dbReference type="EMBL" id="GJS50453.1"/>
    </source>
</evidence>
<organism evidence="1 2">
    <name type="scientific">Tanacetum coccineum</name>
    <dbReference type="NCBI Taxonomy" id="301880"/>
    <lineage>
        <taxon>Eukaryota</taxon>
        <taxon>Viridiplantae</taxon>
        <taxon>Streptophyta</taxon>
        <taxon>Embryophyta</taxon>
        <taxon>Tracheophyta</taxon>
        <taxon>Spermatophyta</taxon>
        <taxon>Magnoliopsida</taxon>
        <taxon>eudicotyledons</taxon>
        <taxon>Gunneridae</taxon>
        <taxon>Pentapetalae</taxon>
        <taxon>asterids</taxon>
        <taxon>campanulids</taxon>
        <taxon>Asterales</taxon>
        <taxon>Asteraceae</taxon>
        <taxon>Asteroideae</taxon>
        <taxon>Anthemideae</taxon>
        <taxon>Anthemidinae</taxon>
        <taxon>Tanacetum</taxon>
    </lineage>
</organism>
<comment type="caution">
    <text evidence="1">The sequence shown here is derived from an EMBL/GenBank/DDBJ whole genome shotgun (WGS) entry which is preliminary data.</text>
</comment>
<name>A0ABQ4WCA5_9ASTR</name>
<protein>
    <submittedName>
        <fullName evidence="1">Uncharacterized protein</fullName>
    </submittedName>
</protein>
<keyword evidence="2" id="KW-1185">Reference proteome</keyword>
<proteinExistence type="predicted"/>
<reference evidence="1" key="1">
    <citation type="journal article" date="2022" name="Int. J. Mol. Sci.">
        <title>Draft Genome of Tanacetum Coccineum: Genomic Comparison of Closely Related Tanacetum-Family Plants.</title>
        <authorList>
            <person name="Yamashiro T."/>
            <person name="Shiraishi A."/>
            <person name="Nakayama K."/>
            <person name="Satake H."/>
        </authorList>
    </citation>
    <scope>NUCLEOTIDE SEQUENCE</scope>
</reference>
<sequence>MESASPSSLAHGDELFYLKKKTEFDLWFVNNRSADSLVSSDNQLEDEFEEEEEEEDDDLEYFDTFPTREKLEFMIRVVEENGRIHEEMELKRRSDNGKRIQLSTTLKRPSAGNAPTAVSLQSSADPIQVDSSLVIPYFLLTDDLLECLNKDLTFMSTILALSYPSSSNQLENLSNPIHQVAMPERQTLSYMGNCSTGNDHIARPYTQSKMIQCLKQHMLLTQLQEAGIQLSKDQLSMADIRERINFGPGAFIVKTNALFQEDGVEVYDSDCDDVPNAQLSFMANISSYGSNALAEVHNPDNVDNNMINQGVQVKPSSEQSSIVNHSETKITSDSNIIPYSQYVTESQQTTLLLWIPDSRSNLMLAEESRSKMLLKQQDPMVLEKKVNTTLVDYAVLNQLAQDFEKQFVPQTKLSTEQAFWSQNSMNSSDANPYCRPTKVEVLKELPKVSMVNTSLKKLKHHLAGFDVVVKERTTATAITEGSWGFEHTKAYFRDEIIPFIKALKDLFNTFDQYLIDELSEVQNVIHQMEQVVEQYRLE</sequence>
<gene>
    <name evidence="1" type="ORF">Tco_0623815</name>
</gene>
<dbReference type="EMBL" id="BQNB010008517">
    <property type="protein sequence ID" value="GJS50453.1"/>
    <property type="molecule type" value="Genomic_DNA"/>
</dbReference>
<accession>A0ABQ4WCA5</accession>
<evidence type="ECO:0000313" key="2">
    <source>
        <dbReference type="Proteomes" id="UP001151760"/>
    </source>
</evidence>